<evidence type="ECO:0000256" key="5">
    <source>
        <dbReference type="ARBA" id="ARBA00013433"/>
    </source>
</evidence>
<comment type="similarity">
    <text evidence="3">In the N-terminal section; belongs to the FlgJ family.</text>
</comment>
<evidence type="ECO:0000256" key="10">
    <source>
        <dbReference type="ARBA" id="ARBA00023316"/>
    </source>
</evidence>
<dbReference type="NCBIfam" id="TIGR02541">
    <property type="entry name" value="flagell_FlgJ"/>
    <property type="match status" value="1"/>
</dbReference>
<dbReference type="Pfam" id="PF10135">
    <property type="entry name" value="Rod-binding"/>
    <property type="match status" value="1"/>
</dbReference>
<dbReference type="OrthoDB" id="289937at2"/>
<dbReference type="InterPro" id="IPR013377">
    <property type="entry name" value="FlgJ"/>
</dbReference>
<keyword evidence="13" id="KW-0966">Cell projection</keyword>
<evidence type="ECO:0000256" key="3">
    <source>
        <dbReference type="ARBA" id="ARBA00006880"/>
    </source>
</evidence>
<dbReference type="GO" id="GO:0044780">
    <property type="term" value="P:bacterial-type flagellum assembly"/>
    <property type="evidence" value="ECO:0007669"/>
    <property type="project" value="InterPro"/>
</dbReference>
<dbReference type="EMBL" id="SMCS01000004">
    <property type="protein sequence ID" value="TCV94141.1"/>
    <property type="molecule type" value="Genomic_DNA"/>
</dbReference>
<evidence type="ECO:0000256" key="6">
    <source>
        <dbReference type="ARBA" id="ARBA00022764"/>
    </source>
</evidence>
<name>A0A4R3YP71_9GAMM</name>
<dbReference type="InterPro" id="IPR019301">
    <property type="entry name" value="Flagellar_prot_FlgJ_N"/>
</dbReference>
<dbReference type="PANTHER" id="PTHR33308">
    <property type="entry name" value="PEPTIDOGLYCAN HYDROLASE FLGJ"/>
    <property type="match status" value="1"/>
</dbReference>
<evidence type="ECO:0000256" key="11">
    <source>
        <dbReference type="ARBA" id="ARBA00030835"/>
    </source>
</evidence>
<dbReference type="PRINTS" id="PR01002">
    <property type="entry name" value="FLGFLGJ"/>
</dbReference>
<dbReference type="RefSeq" id="WP_132144519.1">
    <property type="nucleotide sequence ID" value="NZ_SMCS01000004.1"/>
</dbReference>
<accession>A0A4R3YP71</accession>
<keyword evidence="13" id="KW-0969">Cilium</keyword>
<keyword evidence="10" id="KW-0961">Cell wall biogenesis/degradation</keyword>
<evidence type="ECO:0000256" key="9">
    <source>
        <dbReference type="ARBA" id="ARBA00023295"/>
    </source>
</evidence>
<evidence type="ECO:0000256" key="4">
    <source>
        <dbReference type="ARBA" id="ARBA00007974"/>
    </source>
</evidence>
<dbReference type="Pfam" id="PF01832">
    <property type="entry name" value="Glucosaminidase"/>
    <property type="match status" value="1"/>
</dbReference>
<proteinExistence type="inferred from homology"/>
<reference evidence="13 14" key="1">
    <citation type="submission" date="2019-03" db="EMBL/GenBank/DDBJ databases">
        <title>Above-ground endophytic microbial communities from plants in different locations in the United States.</title>
        <authorList>
            <person name="Frank C."/>
        </authorList>
    </citation>
    <scope>NUCLEOTIDE SEQUENCE [LARGE SCALE GENOMIC DNA]</scope>
    <source>
        <strain evidence="13 14">LP_13_YM</strain>
    </source>
</reference>
<dbReference type="GO" id="GO:0071973">
    <property type="term" value="P:bacterial-type flagellum-dependent cell motility"/>
    <property type="evidence" value="ECO:0007669"/>
    <property type="project" value="TreeGrafter"/>
</dbReference>
<keyword evidence="13" id="KW-0282">Flagellum</keyword>
<dbReference type="InterPro" id="IPR002901">
    <property type="entry name" value="MGlyc_endo_b_GlcNAc-like_dom"/>
</dbReference>
<evidence type="ECO:0000313" key="14">
    <source>
        <dbReference type="Proteomes" id="UP000295645"/>
    </source>
</evidence>
<sequence>MATMLDSQKLGTYTDMSGFAGLRSAAQKDRQSALPAVAKQFESIFTQMMLKSMRDASFGDGMLDSQASNTYRDMFDHQLSVTLSQGKGMGIADMLIRQLGGNASTTSTDGTSSDNPLGVLASAGVAGSTDQSGGISSPSDAESGLMSDLQRLLGKTAKAASDGAQSVAGAVTRFAPSSPEEFVQALAPHAIEAAKKLGVSVRALLAQAALETGWGKHMPAQGGSTSFNLFGIKAGSSWDGKRVNVPTLEYENGVAVRKKDSFRAYGSPSDSFKDYADLVASSPRYAKAVGRGDDVKGFAKALSEGGYATDPSYAQKVADIANGPVMKQALAALKNLANLP</sequence>
<comment type="subcellular location">
    <subcellularLocation>
        <location evidence="2">Periplasm</location>
    </subcellularLocation>
</comment>
<dbReference type="PANTHER" id="PTHR33308:SF9">
    <property type="entry name" value="PEPTIDOGLYCAN HYDROLASE FLGJ"/>
    <property type="match status" value="1"/>
</dbReference>
<comment type="function">
    <text evidence="1">Flagellum-specific muramidase which hydrolyzes the peptidoglycan layer to assemble the rod structure in the periplasmic space.</text>
</comment>
<dbReference type="Proteomes" id="UP000295645">
    <property type="component" value="Unassembled WGS sequence"/>
</dbReference>
<keyword evidence="14" id="KW-1185">Reference proteome</keyword>
<keyword evidence="9" id="KW-0326">Glycosidase</keyword>
<evidence type="ECO:0000313" key="13">
    <source>
        <dbReference type="EMBL" id="TCV94141.1"/>
    </source>
</evidence>
<dbReference type="Gene3D" id="2.10.70.40">
    <property type="entry name" value="peptidoglycan hydrolase"/>
    <property type="match status" value="1"/>
</dbReference>
<gene>
    <name evidence="13" type="ORF">EC912_104339</name>
</gene>
<dbReference type="GO" id="GO:0016798">
    <property type="term" value="F:hydrolase activity, acting on glycosyl bonds"/>
    <property type="evidence" value="ECO:0007669"/>
    <property type="project" value="UniProtKB-KW"/>
</dbReference>
<comment type="caution">
    <text evidence="13">The sequence shown here is derived from an EMBL/GenBank/DDBJ whole genome shotgun (WGS) entry which is preliminary data.</text>
</comment>
<evidence type="ECO:0000259" key="12">
    <source>
        <dbReference type="SMART" id="SM00047"/>
    </source>
</evidence>
<protein>
    <recommendedName>
        <fullName evidence="5">Peptidoglycan hydrolase FlgJ</fullName>
    </recommendedName>
    <alternativeName>
        <fullName evidence="11">Muramidase FlgJ</fullName>
    </alternativeName>
</protein>
<dbReference type="GO" id="GO:0004040">
    <property type="term" value="F:amidase activity"/>
    <property type="evidence" value="ECO:0007669"/>
    <property type="project" value="InterPro"/>
</dbReference>
<dbReference type="GO" id="GO:0042597">
    <property type="term" value="C:periplasmic space"/>
    <property type="evidence" value="ECO:0007669"/>
    <property type="project" value="UniProtKB-SubCell"/>
</dbReference>
<evidence type="ECO:0000256" key="2">
    <source>
        <dbReference type="ARBA" id="ARBA00004418"/>
    </source>
</evidence>
<organism evidence="13 14">
    <name type="scientific">Luteibacter rhizovicinus</name>
    <dbReference type="NCBI Taxonomy" id="242606"/>
    <lineage>
        <taxon>Bacteria</taxon>
        <taxon>Pseudomonadati</taxon>
        <taxon>Pseudomonadota</taxon>
        <taxon>Gammaproteobacteria</taxon>
        <taxon>Lysobacterales</taxon>
        <taxon>Rhodanobacteraceae</taxon>
        <taxon>Luteibacter</taxon>
    </lineage>
</organism>
<keyword evidence="6" id="KW-0574">Periplasm</keyword>
<evidence type="ECO:0000256" key="8">
    <source>
        <dbReference type="ARBA" id="ARBA00022801"/>
    </source>
</evidence>
<dbReference type="GO" id="GO:0071555">
    <property type="term" value="P:cell wall organization"/>
    <property type="evidence" value="ECO:0007669"/>
    <property type="project" value="UniProtKB-KW"/>
</dbReference>
<keyword evidence="7" id="KW-1005">Bacterial flagellum biogenesis</keyword>
<dbReference type="AlphaFoldDB" id="A0A4R3YP71"/>
<evidence type="ECO:0000256" key="7">
    <source>
        <dbReference type="ARBA" id="ARBA00022795"/>
    </source>
</evidence>
<dbReference type="InterPro" id="IPR051056">
    <property type="entry name" value="Glycosyl_Hydrolase_73"/>
</dbReference>
<dbReference type="SMART" id="SM00047">
    <property type="entry name" value="LYZ2"/>
    <property type="match status" value="1"/>
</dbReference>
<feature type="domain" description="Mannosyl-glycoprotein endo-beta-N-acetylglucosamidase-like" evidence="12">
    <location>
        <begin position="175"/>
        <end position="335"/>
    </location>
</feature>
<dbReference type="Gene3D" id="1.10.530.10">
    <property type="match status" value="1"/>
</dbReference>
<evidence type="ECO:0000256" key="1">
    <source>
        <dbReference type="ARBA" id="ARBA00002954"/>
    </source>
</evidence>
<keyword evidence="8" id="KW-0378">Hydrolase</keyword>
<comment type="similarity">
    <text evidence="4">In the C-terminal section; belongs to the glycosyl hydrolase 73 family.</text>
</comment>